<feature type="domain" description="Tal N-terminal tail tube TT1" evidence="2">
    <location>
        <begin position="12"/>
        <end position="86"/>
    </location>
</feature>
<dbReference type="InterPro" id="IPR010572">
    <property type="entry name" value="Tail_dom"/>
</dbReference>
<sequence length="635" mass="69554">MALHAIDHNNIPYMVEGITTVEEQLNGDDSLTIELTDSPINKDVIKNITESWKFSGVEGNNDRTVYVVKRKAVSTIGKFKKLVINAIPLFNEVFNTTRLYNYYEGEFTADAVLSSLFNGSGFTYQLPPTFTSSKYIESYGDGQTKLEIFNNVLETFELEFKVNGNTVELSKYLVNRPDYIISDTINAANVQQEIDGFNFYTYAKGYADVTDGDPNSLAGISREYTHPLASVPGVGKKHAPPLRLSEETDPAKLEAALKTYVDNSLKVSITSDFISLRKQYPEAVPKKADEVMFVANNISYKQMVRIVGITTKRNHMGDIITQSVTYGDQPLAKRHKANVNFATQFINELVKGRRTISSTMLDSAISTATSLILNAKTQLDFTSSLGIVAKNPDNPQEMVVFNSAGLGISKNGGKTFRNAITGAGMVADVITSGTLNTQLVKIEGTTGAFVITGDTLTSVDVKNPDKKTVISAGNVSVWGGGFSAYRPSGVPWTVNGVPKNELVVQRIWFTSPGVSHTGQMFQSANTTPSSFEAAYFNHNGSKLTFTMAYTLAPNSASSSVYGFIRVREFGATGTPKEWMAQVLVKRGSIDYISESVDIGEPGYEERSFYLEFWIDPASAPSNTMAVRCNKIAQRG</sequence>
<feature type="domain" description="Tail spike" evidence="1">
    <location>
        <begin position="104"/>
        <end position="312"/>
    </location>
</feature>
<evidence type="ECO:0000259" key="2">
    <source>
        <dbReference type="Pfam" id="PF24650"/>
    </source>
</evidence>
<dbReference type="OrthoDB" id="2311165at2"/>
<evidence type="ECO:0000259" key="1">
    <source>
        <dbReference type="Pfam" id="PF06605"/>
    </source>
</evidence>
<dbReference type="Gene3D" id="3.55.50.40">
    <property type="match status" value="1"/>
</dbReference>
<accession>A0A4V6PPT4</accession>
<reference evidence="3 4" key="1">
    <citation type="submission" date="2019-01" db="EMBL/GenBank/DDBJ databases">
        <title>Draft genome sequences of the type strains of six Macrococcus species.</title>
        <authorList>
            <person name="Mazhar S."/>
            <person name="Altermann E."/>
            <person name="Hill C."/>
            <person name="Mcauliffe O."/>
        </authorList>
    </citation>
    <scope>NUCLEOTIDE SEQUENCE [LARGE SCALE GENOMIC DNA]</scope>
    <source>
        <strain evidence="3 4">ATCC 51825</strain>
    </source>
</reference>
<protein>
    <submittedName>
        <fullName evidence="3">Uncharacterized protein</fullName>
    </submittedName>
</protein>
<dbReference type="AlphaFoldDB" id="A0A4V6PPT4"/>
<name>A0A4V6PPT4_9STAP</name>
<dbReference type="Proteomes" id="UP000294843">
    <property type="component" value="Unassembled WGS sequence"/>
</dbReference>
<dbReference type="RefSeq" id="WP_133452515.1">
    <property type="nucleotide sequence ID" value="NZ_SCWF01000015.1"/>
</dbReference>
<evidence type="ECO:0000313" key="3">
    <source>
        <dbReference type="EMBL" id="TDM12650.1"/>
    </source>
</evidence>
<comment type="caution">
    <text evidence="3">The sequence shown here is derived from an EMBL/GenBank/DDBJ whole genome shotgun (WGS) entry which is preliminary data.</text>
</comment>
<dbReference type="Pfam" id="PF24650">
    <property type="entry name" value="TT1_Tal"/>
    <property type="match status" value="1"/>
</dbReference>
<proteinExistence type="predicted"/>
<keyword evidence="4" id="KW-1185">Reference proteome</keyword>
<organism evidence="3 4">
    <name type="scientific">Macrococcus bovicus</name>
    <dbReference type="NCBI Taxonomy" id="69968"/>
    <lineage>
        <taxon>Bacteria</taxon>
        <taxon>Bacillati</taxon>
        <taxon>Bacillota</taxon>
        <taxon>Bacilli</taxon>
        <taxon>Bacillales</taxon>
        <taxon>Staphylococcaceae</taxon>
        <taxon>Macrococcus</taxon>
    </lineage>
</organism>
<dbReference type="EMBL" id="SCWF01000015">
    <property type="protein sequence ID" value="TDM12650.1"/>
    <property type="molecule type" value="Genomic_DNA"/>
</dbReference>
<evidence type="ECO:0000313" key="4">
    <source>
        <dbReference type="Proteomes" id="UP000294843"/>
    </source>
</evidence>
<dbReference type="InterPro" id="IPR056060">
    <property type="entry name" value="Tal_TT1_dom"/>
</dbReference>
<gene>
    <name evidence="3" type="ORF">ERX55_10355</name>
</gene>
<dbReference type="Pfam" id="PF06605">
    <property type="entry name" value="Prophage_tail"/>
    <property type="match status" value="1"/>
</dbReference>